<keyword evidence="5" id="KW-0611">Plant defense</keyword>
<comment type="caution">
    <text evidence="11">The sequence shown here is derived from an EMBL/GenBank/DDBJ whole genome shotgun (WGS) entry which is preliminary data.</text>
</comment>
<evidence type="ECO:0000256" key="1">
    <source>
        <dbReference type="ARBA" id="ARBA00008894"/>
    </source>
</evidence>
<dbReference type="Pfam" id="PF23559">
    <property type="entry name" value="WHD_DRP"/>
    <property type="match status" value="1"/>
</dbReference>
<feature type="domain" description="NB-ARC" evidence="7">
    <location>
        <begin position="170"/>
        <end position="338"/>
    </location>
</feature>
<dbReference type="FunFam" id="1.10.10.10:FF:000322">
    <property type="entry name" value="Probable disease resistance protein At1g63360"/>
    <property type="match status" value="1"/>
</dbReference>
<keyword evidence="2" id="KW-0433">Leucine-rich repeat</keyword>
<reference evidence="11 12" key="1">
    <citation type="journal article" date="2018" name="Proc. Natl. Acad. Sci. U.S.A.">
        <title>Draft genome sequence of Camellia sinensis var. sinensis provides insights into the evolution of the tea genome and tea quality.</title>
        <authorList>
            <person name="Wei C."/>
            <person name="Yang H."/>
            <person name="Wang S."/>
            <person name="Zhao J."/>
            <person name="Liu C."/>
            <person name="Gao L."/>
            <person name="Xia E."/>
            <person name="Lu Y."/>
            <person name="Tai Y."/>
            <person name="She G."/>
            <person name="Sun J."/>
            <person name="Cao H."/>
            <person name="Tong W."/>
            <person name="Gao Q."/>
            <person name="Li Y."/>
            <person name="Deng W."/>
            <person name="Jiang X."/>
            <person name="Wang W."/>
            <person name="Chen Q."/>
            <person name="Zhang S."/>
            <person name="Li H."/>
            <person name="Wu J."/>
            <person name="Wang P."/>
            <person name="Li P."/>
            <person name="Shi C."/>
            <person name="Zheng F."/>
            <person name="Jian J."/>
            <person name="Huang B."/>
            <person name="Shan D."/>
            <person name="Shi M."/>
            <person name="Fang C."/>
            <person name="Yue Y."/>
            <person name="Li F."/>
            <person name="Li D."/>
            <person name="Wei S."/>
            <person name="Han B."/>
            <person name="Jiang C."/>
            <person name="Yin Y."/>
            <person name="Xia T."/>
            <person name="Zhang Z."/>
            <person name="Bennetzen J.L."/>
            <person name="Zhao S."/>
            <person name="Wan X."/>
        </authorList>
    </citation>
    <scope>NUCLEOTIDE SEQUENCE [LARGE SCALE GENOMIC DNA]</scope>
    <source>
        <strain evidence="12">cv. Shuchazao</strain>
        <tissue evidence="11">Leaf</tissue>
    </source>
</reference>
<protein>
    <recommendedName>
        <fullName evidence="13">NB-ARC domain-containing protein</fullName>
    </recommendedName>
</protein>
<evidence type="ECO:0008006" key="13">
    <source>
        <dbReference type="Google" id="ProtNLM"/>
    </source>
</evidence>
<evidence type="ECO:0000256" key="6">
    <source>
        <dbReference type="ARBA" id="ARBA00022840"/>
    </source>
</evidence>
<gene>
    <name evidence="11" type="ORF">TEA_027978</name>
</gene>
<dbReference type="Gene3D" id="3.80.10.10">
    <property type="entry name" value="Ribonuclease Inhibitor"/>
    <property type="match status" value="2"/>
</dbReference>
<dbReference type="SUPFAM" id="SSF52540">
    <property type="entry name" value="P-loop containing nucleoside triphosphate hydrolases"/>
    <property type="match status" value="1"/>
</dbReference>
<keyword evidence="12" id="KW-1185">Reference proteome</keyword>
<accession>A0A4S4EUB8</accession>
<evidence type="ECO:0000259" key="9">
    <source>
        <dbReference type="Pfam" id="PF23559"/>
    </source>
</evidence>
<dbReference type="PRINTS" id="PR00364">
    <property type="entry name" value="DISEASERSIST"/>
</dbReference>
<dbReference type="InterPro" id="IPR055414">
    <property type="entry name" value="LRR_R13L4/SHOC2-like"/>
</dbReference>
<dbReference type="FunFam" id="1.10.8.430:FF:000003">
    <property type="entry name" value="Probable disease resistance protein At5g66910"/>
    <property type="match status" value="1"/>
</dbReference>
<keyword evidence="4" id="KW-0547">Nucleotide-binding</keyword>
<evidence type="ECO:0000259" key="7">
    <source>
        <dbReference type="Pfam" id="PF00931"/>
    </source>
</evidence>
<dbReference type="PANTHER" id="PTHR23155:SF759">
    <property type="entry name" value="AAA+ ATPASE DOMAIN-CONTAINING PROTEIN"/>
    <property type="match status" value="1"/>
</dbReference>
<evidence type="ECO:0000313" key="12">
    <source>
        <dbReference type="Proteomes" id="UP000306102"/>
    </source>
</evidence>
<dbReference type="Pfam" id="PF18052">
    <property type="entry name" value="Rx_N"/>
    <property type="match status" value="1"/>
</dbReference>
<organism evidence="11 12">
    <name type="scientific">Camellia sinensis var. sinensis</name>
    <name type="common">China tea</name>
    <dbReference type="NCBI Taxonomy" id="542762"/>
    <lineage>
        <taxon>Eukaryota</taxon>
        <taxon>Viridiplantae</taxon>
        <taxon>Streptophyta</taxon>
        <taxon>Embryophyta</taxon>
        <taxon>Tracheophyta</taxon>
        <taxon>Spermatophyta</taxon>
        <taxon>Magnoliopsida</taxon>
        <taxon>eudicotyledons</taxon>
        <taxon>Gunneridae</taxon>
        <taxon>Pentapetalae</taxon>
        <taxon>asterids</taxon>
        <taxon>Ericales</taxon>
        <taxon>Theaceae</taxon>
        <taxon>Camellia</taxon>
    </lineage>
</organism>
<evidence type="ECO:0000256" key="5">
    <source>
        <dbReference type="ARBA" id="ARBA00022821"/>
    </source>
</evidence>
<evidence type="ECO:0000256" key="3">
    <source>
        <dbReference type="ARBA" id="ARBA00022737"/>
    </source>
</evidence>
<dbReference type="InterPro" id="IPR002182">
    <property type="entry name" value="NB-ARC"/>
</dbReference>
<dbReference type="AlphaFoldDB" id="A0A4S4EUB8"/>
<dbReference type="InterPro" id="IPR036388">
    <property type="entry name" value="WH-like_DNA-bd_sf"/>
</dbReference>
<dbReference type="PANTHER" id="PTHR23155">
    <property type="entry name" value="DISEASE RESISTANCE PROTEIN RP"/>
    <property type="match status" value="1"/>
</dbReference>
<dbReference type="InterPro" id="IPR038005">
    <property type="entry name" value="RX-like_CC"/>
</dbReference>
<evidence type="ECO:0000259" key="8">
    <source>
        <dbReference type="Pfam" id="PF18052"/>
    </source>
</evidence>
<evidence type="ECO:0000259" key="10">
    <source>
        <dbReference type="Pfam" id="PF23598"/>
    </source>
</evidence>
<dbReference type="InterPro" id="IPR042197">
    <property type="entry name" value="Apaf_helical"/>
</dbReference>
<dbReference type="InterPro" id="IPR032675">
    <property type="entry name" value="LRR_dom_sf"/>
</dbReference>
<dbReference type="SUPFAM" id="SSF52058">
    <property type="entry name" value="L domain-like"/>
    <property type="match status" value="1"/>
</dbReference>
<sequence>MKIPDPVVNVLVQDLIHQLYTESNYILEFQTHFAEMKTQLNHMQSFISDADSIKEKHKTVKTTLIDLRELTYEADDLLIDCLIRADYHTRRVSSSCHHRFSLRQIYFHYQTGKKLSGINNRIAKMRTNLSDYVTPILGRSSDEDAGNRTIRWTSQVYDQSGIVGLTEDNSRIKGWILANNEVLHRVGIVGMGGLGQTTLAQKIFNDTHVIARFEKRIWVSISQTFSELDIMKSILRQVREDDSGSDTGEMLHRIYQLLSHKSYLIVMDDVWSTANGWWDRISNGLPKTPGHSSCIIITSRNEEVMKNMGVVDARIHRPRLLDEEESWSLFCKVAFMATKGICKNLQIEGIGKEIVKKCQGLPLAIKTTGGLLYSKTSFSEWKRICDNFHEKLVTEGNSSVLASLQLSYDELPAHLKHCILCFSIYPEDHEINVEQLVRWWIGEGFVHERRSETATETAYRFLSELIGRCLVEVMRRRSYDGRVYSCKMHDMVRDLTIRIAREEAFTSFDDGGRQIPTMDSRRLGVTNEMKFHSLENNSKIRALLLMDSRLIRLKRNAGLAKIMSLRVLDLSHVKLENIRVYDFWRWISSLKRLSCLNLCDVASLIEVPDSIGKLWNLQILILAECSNLQKLPASITTLHKLIVLDLGNCPALKYLPRGISSLSNLQELYGFKPASLAHTESCHFGELKNFIDLRVLHLDINQESIIEDEELGALADLQKLRVLLINAENCEDVNILEKLNKLTPPPHLEELYFGHYHGEATPDWINPNSLPELQYLCLEYARLVDMSPLFWSSDGGNSWKVEGLCLKFLPRLQVEWSRVQGVMPSLRYLEVSHCYMLQSFPCDVVNLGSWTKIDEESEDGNLVVDTINAQKSVMNN</sequence>
<dbReference type="FunFam" id="3.40.50.300:FF:001091">
    <property type="entry name" value="Probable disease resistance protein At1g61300"/>
    <property type="match status" value="1"/>
</dbReference>
<evidence type="ECO:0000256" key="4">
    <source>
        <dbReference type="ARBA" id="ARBA00022741"/>
    </source>
</evidence>
<proteinExistence type="inferred from homology"/>
<dbReference type="Pfam" id="PF00931">
    <property type="entry name" value="NB-ARC"/>
    <property type="match status" value="1"/>
</dbReference>
<dbReference type="STRING" id="542762.A0A4S4EUB8"/>
<feature type="domain" description="Disease resistance N-terminal" evidence="8">
    <location>
        <begin position="7"/>
        <end position="95"/>
    </location>
</feature>
<keyword evidence="6" id="KW-0067">ATP-binding</keyword>
<dbReference type="Pfam" id="PF23598">
    <property type="entry name" value="LRR_14"/>
    <property type="match status" value="1"/>
</dbReference>
<name>A0A4S4EUB8_CAMSN</name>
<keyword evidence="3" id="KW-0677">Repeat</keyword>
<dbReference type="GO" id="GO:0051607">
    <property type="term" value="P:defense response to virus"/>
    <property type="evidence" value="ECO:0007669"/>
    <property type="project" value="UniProtKB-ARBA"/>
</dbReference>
<dbReference type="EMBL" id="SDRB02001872">
    <property type="protein sequence ID" value="THG20521.1"/>
    <property type="molecule type" value="Genomic_DNA"/>
</dbReference>
<dbReference type="CDD" id="cd14798">
    <property type="entry name" value="RX-CC_like"/>
    <property type="match status" value="1"/>
</dbReference>
<dbReference type="GO" id="GO:0043531">
    <property type="term" value="F:ADP binding"/>
    <property type="evidence" value="ECO:0007669"/>
    <property type="project" value="InterPro"/>
</dbReference>
<dbReference type="InterPro" id="IPR058922">
    <property type="entry name" value="WHD_DRP"/>
</dbReference>
<evidence type="ECO:0000313" key="11">
    <source>
        <dbReference type="EMBL" id="THG20521.1"/>
    </source>
</evidence>
<dbReference type="InterPro" id="IPR041118">
    <property type="entry name" value="Rx_N"/>
</dbReference>
<dbReference type="Gene3D" id="1.20.5.4130">
    <property type="match status" value="1"/>
</dbReference>
<dbReference type="GO" id="GO:0098542">
    <property type="term" value="P:defense response to other organism"/>
    <property type="evidence" value="ECO:0007669"/>
    <property type="project" value="TreeGrafter"/>
</dbReference>
<dbReference type="GO" id="GO:0005524">
    <property type="term" value="F:ATP binding"/>
    <property type="evidence" value="ECO:0007669"/>
    <property type="project" value="UniProtKB-KW"/>
</dbReference>
<evidence type="ECO:0000256" key="2">
    <source>
        <dbReference type="ARBA" id="ARBA00022614"/>
    </source>
</evidence>
<comment type="similarity">
    <text evidence="1">Belongs to the disease resistance NB-LRR family.</text>
</comment>
<dbReference type="Gene3D" id="1.10.8.430">
    <property type="entry name" value="Helical domain of apoptotic protease-activating factors"/>
    <property type="match status" value="1"/>
</dbReference>
<dbReference type="Gene3D" id="3.40.50.300">
    <property type="entry name" value="P-loop containing nucleotide triphosphate hydrolases"/>
    <property type="match status" value="1"/>
</dbReference>
<feature type="domain" description="Disease resistance protein winged helix" evidence="9">
    <location>
        <begin position="424"/>
        <end position="495"/>
    </location>
</feature>
<feature type="domain" description="Disease resistance R13L4/SHOC-2-like LRR" evidence="10">
    <location>
        <begin position="559"/>
        <end position="780"/>
    </location>
</feature>
<dbReference type="Gene3D" id="1.10.10.10">
    <property type="entry name" value="Winged helix-like DNA-binding domain superfamily/Winged helix DNA-binding domain"/>
    <property type="match status" value="1"/>
</dbReference>
<dbReference type="InterPro" id="IPR027417">
    <property type="entry name" value="P-loop_NTPase"/>
</dbReference>
<dbReference type="InterPro" id="IPR044974">
    <property type="entry name" value="Disease_R_plants"/>
</dbReference>
<dbReference type="Proteomes" id="UP000306102">
    <property type="component" value="Unassembled WGS sequence"/>
</dbReference>